<dbReference type="GO" id="GO:0005886">
    <property type="term" value="C:plasma membrane"/>
    <property type="evidence" value="ECO:0007669"/>
    <property type="project" value="UniProtKB-SubCell"/>
</dbReference>
<feature type="transmembrane region" description="Helical" evidence="7">
    <location>
        <begin position="46"/>
        <end position="72"/>
    </location>
</feature>
<evidence type="ECO:0000256" key="1">
    <source>
        <dbReference type="ARBA" id="ARBA00004651"/>
    </source>
</evidence>
<evidence type="ECO:0000256" key="4">
    <source>
        <dbReference type="ARBA" id="ARBA00022692"/>
    </source>
</evidence>
<feature type="transmembrane region" description="Helical" evidence="7">
    <location>
        <begin position="191"/>
        <end position="210"/>
    </location>
</feature>
<evidence type="ECO:0000256" key="6">
    <source>
        <dbReference type="ARBA" id="ARBA00023136"/>
    </source>
</evidence>
<dbReference type="NCBIfam" id="TIGR00765">
    <property type="entry name" value="yihY_not_rbn"/>
    <property type="match status" value="1"/>
</dbReference>
<feature type="transmembrane region" description="Helical" evidence="7">
    <location>
        <begin position="152"/>
        <end position="171"/>
    </location>
</feature>
<dbReference type="EMBL" id="JAAIYP010000044">
    <property type="protein sequence ID" value="NFV81927.1"/>
    <property type="molecule type" value="Genomic_DNA"/>
</dbReference>
<protein>
    <recommendedName>
        <fullName evidence="7">UPF0761 membrane protein G4223_17600</fullName>
    </recommendedName>
</protein>
<dbReference type="InterPro" id="IPR017039">
    <property type="entry name" value="Virul_fac_BrkB"/>
</dbReference>
<comment type="caution">
    <text evidence="8">The sequence shown here is derived from an EMBL/GenBank/DDBJ whole genome shotgun (WGS) entry which is preliminary data.</text>
</comment>
<dbReference type="RefSeq" id="WP_163682432.1">
    <property type="nucleotide sequence ID" value="NZ_JAAIYP010000044.1"/>
</dbReference>
<keyword evidence="4 7" id="KW-0812">Transmembrane</keyword>
<dbReference type="InterPro" id="IPR023679">
    <property type="entry name" value="UPF0761_bac"/>
</dbReference>
<dbReference type="Proteomes" id="UP000480684">
    <property type="component" value="Unassembled WGS sequence"/>
</dbReference>
<organism evidence="8 9">
    <name type="scientific">Magnetospirillum aberrantis SpK</name>
    <dbReference type="NCBI Taxonomy" id="908842"/>
    <lineage>
        <taxon>Bacteria</taxon>
        <taxon>Pseudomonadati</taxon>
        <taxon>Pseudomonadota</taxon>
        <taxon>Alphaproteobacteria</taxon>
        <taxon>Rhodospirillales</taxon>
        <taxon>Rhodospirillaceae</taxon>
        <taxon>Magnetospirillum</taxon>
    </lineage>
</organism>
<gene>
    <name evidence="8" type="ORF">G4223_17600</name>
</gene>
<feature type="transmembrane region" description="Helical" evidence="7">
    <location>
        <begin position="222"/>
        <end position="243"/>
    </location>
</feature>
<evidence type="ECO:0000313" key="9">
    <source>
        <dbReference type="Proteomes" id="UP000480684"/>
    </source>
</evidence>
<proteinExistence type="inferred from homology"/>
<evidence type="ECO:0000256" key="2">
    <source>
        <dbReference type="ARBA" id="ARBA00022475"/>
    </source>
</evidence>
<dbReference type="PANTHER" id="PTHR30213">
    <property type="entry name" value="INNER MEMBRANE PROTEIN YHJD"/>
    <property type="match status" value="1"/>
</dbReference>
<reference evidence="8 9" key="1">
    <citation type="submission" date="2020-02" db="EMBL/GenBank/DDBJ databases">
        <authorList>
            <person name="Dziuba M."/>
            <person name="Kuznetsov B."/>
            <person name="Mardanov A."/>
            <person name="Ravin N."/>
            <person name="Grouzdev D."/>
        </authorList>
    </citation>
    <scope>NUCLEOTIDE SEQUENCE [LARGE SCALE GENOMIC DNA]</scope>
    <source>
        <strain evidence="8 9">SpK</strain>
    </source>
</reference>
<name>A0A7C9UVX4_9PROT</name>
<comment type="subcellular location">
    <subcellularLocation>
        <location evidence="1 7">Cell membrane</location>
        <topology evidence="1 7">Multi-pass membrane protein</topology>
    </subcellularLocation>
</comment>
<feature type="transmembrane region" description="Helical" evidence="7">
    <location>
        <begin position="255"/>
        <end position="277"/>
    </location>
</feature>
<evidence type="ECO:0000313" key="8">
    <source>
        <dbReference type="EMBL" id="NFV81927.1"/>
    </source>
</evidence>
<accession>A0A7C9UVX4</accession>
<dbReference type="AlphaFoldDB" id="A0A7C9UVX4"/>
<comment type="similarity">
    <text evidence="7">Belongs to the UPF0761 family.</text>
</comment>
<keyword evidence="9" id="KW-1185">Reference proteome</keyword>
<dbReference type="Pfam" id="PF03631">
    <property type="entry name" value="Virul_fac_BrkB"/>
    <property type="match status" value="1"/>
</dbReference>
<keyword evidence="3" id="KW-0997">Cell inner membrane</keyword>
<feature type="transmembrane region" description="Helical" evidence="7">
    <location>
        <begin position="112"/>
        <end position="131"/>
    </location>
</feature>
<evidence type="ECO:0000256" key="5">
    <source>
        <dbReference type="ARBA" id="ARBA00022989"/>
    </source>
</evidence>
<keyword evidence="2 7" id="KW-1003">Cell membrane</keyword>
<sequence>MERTQQDAKPTHGHAEALIMRARARRFVGFLRFVAKRFQADGATRIAAALSYTSLLSLVPLIAIALAMLAAFPAFDAIRADLIGAAVKNLVPAIGNVVETQINRFIANAGKLTAAGVVGLALTAVMLLVTIERAFNMIFRVARERPLLSKLLIYWTGLTLGPLLLGVAVSLQGYVAAAKAWPMAQAVSPMLSLPLPFLLTVLVFTGLYAAIPNRRVQVKDAVAGAVVAAVLFAGLRWGFAFYVTSSKAYTNLYGAVAAVPIFLFWMFLSWGVVLVGAEITAALPEWRAGHHETTRRAKGARRLTLALEVLARLQQAMTAASKGAARQDLLAATAAAEPELNAVLQRLCDSGFAAPLAGGRHLLARDLDHTTLADLATALELNLALDDELLSAAPWRAKVAPLVAEARERQRAALDVPLRDLVT</sequence>
<dbReference type="HAMAP" id="MF_00672">
    <property type="entry name" value="UPF0761"/>
    <property type="match status" value="1"/>
</dbReference>
<keyword evidence="5 7" id="KW-1133">Transmembrane helix</keyword>
<dbReference type="PANTHER" id="PTHR30213:SF0">
    <property type="entry name" value="UPF0761 MEMBRANE PROTEIN YIHY"/>
    <property type="match status" value="1"/>
</dbReference>
<evidence type="ECO:0000256" key="3">
    <source>
        <dbReference type="ARBA" id="ARBA00022519"/>
    </source>
</evidence>
<evidence type="ECO:0000256" key="7">
    <source>
        <dbReference type="HAMAP-Rule" id="MF_00672"/>
    </source>
</evidence>
<keyword evidence="6 7" id="KW-0472">Membrane</keyword>